<dbReference type="EMBL" id="QJKJ01010205">
    <property type="protein sequence ID" value="RDX74354.1"/>
    <property type="molecule type" value="Genomic_DNA"/>
</dbReference>
<protein>
    <submittedName>
        <fullName evidence="1">Uncharacterized protein</fullName>
    </submittedName>
</protein>
<gene>
    <name evidence="1" type="ORF">CR513_45905</name>
</gene>
<accession>A0A371F7U3</accession>
<sequence>MWYLKKKKRLMVTWEDLEKSRSLEDDEQANICLMTNTAPEKSKIFCEKNGIFHNFSSPRSPQQNETISSFKNQASCALVFEIEPKNIEEALKDDDWIITMEDNFISSAETM</sequence>
<evidence type="ECO:0000313" key="1">
    <source>
        <dbReference type="EMBL" id="RDX74354.1"/>
    </source>
</evidence>
<evidence type="ECO:0000313" key="2">
    <source>
        <dbReference type="Proteomes" id="UP000257109"/>
    </source>
</evidence>
<organism evidence="1 2">
    <name type="scientific">Mucuna pruriens</name>
    <name type="common">Velvet bean</name>
    <name type="synonym">Dolichos pruriens</name>
    <dbReference type="NCBI Taxonomy" id="157652"/>
    <lineage>
        <taxon>Eukaryota</taxon>
        <taxon>Viridiplantae</taxon>
        <taxon>Streptophyta</taxon>
        <taxon>Embryophyta</taxon>
        <taxon>Tracheophyta</taxon>
        <taxon>Spermatophyta</taxon>
        <taxon>Magnoliopsida</taxon>
        <taxon>eudicotyledons</taxon>
        <taxon>Gunneridae</taxon>
        <taxon>Pentapetalae</taxon>
        <taxon>rosids</taxon>
        <taxon>fabids</taxon>
        <taxon>Fabales</taxon>
        <taxon>Fabaceae</taxon>
        <taxon>Papilionoideae</taxon>
        <taxon>50 kb inversion clade</taxon>
        <taxon>NPAAA clade</taxon>
        <taxon>indigoferoid/millettioid clade</taxon>
        <taxon>Phaseoleae</taxon>
        <taxon>Mucuna</taxon>
    </lineage>
</organism>
<keyword evidence="2" id="KW-1185">Reference proteome</keyword>
<dbReference type="Proteomes" id="UP000257109">
    <property type="component" value="Unassembled WGS sequence"/>
</dbReference>
<reference evidence="1" key="1">
    <citation type="submission" date="2018-05" db="EMBL/GenBank/DDBJ databases">
        <title>Draft genome of Mucuna pruriens seed.</title>
        <authorList>
            <person name="Nnadi N.E."/>
            <person name="Vos R."/>
            <person name="Hasami M.H."/>
            <person name="Devisetty U.K."/>
            <person name="Aguiy J.C."/>
        </authorList>
    </citation>
    <scope>NUCLEOTIDE SEQUENCE [LARGE SCALE GENOMIC DNA]</scope>
    <source>
        <strain evidence="1">JCA_2017</strain>
    </source>
</reference>
<feature type="non-terminal residue" evidence="1">
    <location>
        <position position="1"/>
    </location>
</feature>
<dbReference type="AlphaFoldDB" id="A0A371F7U3"/>
<comment type="caution">
    <text evidence="1">The sequence shown here is derived from an EMBL/GenBank/DDBJ whole genome shotgun (WGS) entry which is preliminary data.</text>
</comment>
<name>A0A371F7U3_MUCPR</name>
<proteinExistence type="predicted"/>
<dbReference type="OrthoDB" id="1434209at2759"/>